<evidence type="ECO:0000313" key="4">
    <source>
        <dbReference type="Proteomes" id="UP000608071"/>
    </source>
</evidence>
<feature type="domain" description="DUF4367" evidence="2">
    <location>
        <begin position="237"/>
        <end position="338"/>
    </location>
</feature>
<keyword evidence="1" id="KW-0812">Transmembrane</keyword>
<name>A0ABR8SUZ2_9BACL</name>
<protein>
    <submittedName>
        <fullName evidence="3">DUF4367 domain-containing protein</fullName>
    </submittedName>
</protein>
<dbReference type="InterPro" id="IPR025377">
    <property type="entry name" value="DUF4367"/>
</dbReference>
<comment type="caution">
    <text evidence="3">The sequence shown here is derived from an EMBL/GenBank/DDBJ whole genome shotgun (WGS) entry which is preliminary data.</text>
</comment>
<gene>
    <name evidence="3" type="ORF">H9647_04595</name>
</gene>
<organism evidence="3 4">
    <name type="scientific">Paenibacillus gallinarum</name>
    <dbReference type="NCBI Taxonomy" id="2762232"/>
    <lineage>
        <taxon>Bacteria</taxon>
        <taxon>Bacillati</taxon>
        <taxon>Bacillota</taxon>
        <taxon>Bacilli</taxon>
        <taxon>Bacillales</taxon>
        <taxon>Paenibacillaceae</taxon>
        <taxon>Paenibacillus</taxon>
    </lineage>
</organism>
<evidence type="ECO:0000259" key="2">
    <source>
        <dbReference type="Pfam" id="PF14285"/>
    </source>
</evidence>
<sequence length="342" mass="39074">MGSHSDHLEKKLRTYEKRIDYKVDVRSEVMNQISEGTVSTYRSKTRFVLPGQRASRTLVSAFGAFLIVILLSFTAYAATEFLQFRAKDGKILLETTAPLERIDKVELLHKLSSPYMSQAQRSVLPSQPIAYYIKDDMINHLISEVSPDGGLLGFQGNQIEYYTLPTLELEAEKLNSPITHIPSSIMEGYSFKSGGIYLDMPKLYNTDGTPNERYWKIQTTLVEEAKADQTDKKLFIKTLESEQLRSISLHYRRGENKEDYVTVLASFTDGVKQEVQQEEGMTAEKGLVNGKEILYLKYEGDNSHQVIKWIDETSGAYYHIHDTKNSKLSKQDFLKIAEEFVH</sequence>
<reference evidence="3 4" key="1">
    <citation type="submission" date="2020-08" db="EMBL/GenBank/DDBJ databases">
        <title>A Genomic Blueprint of the Chicken Gut Microbiome.</title>
        <authorList>
            <person name="Gilroy R."/>
            <person name="Ravi A."/>
            <person name="Getino M."/>
            <person name="Pursley I."/>
            <person name="Horton D.L."/>
            <person name="Alikhan N.-F."/>
            <person name="Baker D."/>
            <person name="Gharbi K."/>
            <person name="Hall N."/>
            <person name="Watson M."/>
            <person name="Adriaenssens E.M."/>
            <person name="Foster-Nyarko E."/>
            <person name="Jarju S."/>
            <person name="Secka A."/>
            <person name="Antonio M."/>
            <person name="Oren A."/>
            <person name="Chaudhuri R."/>
            <person name="La Ragione R.M."/>
            <person name="Hildebrand F."/>
            <person name="Pallen M.J."/>
        </authorList>
    </citation>
    <scope>NUCLEOTIDE SEQUENCE [LARGE SCALE GENOMIC DNA]</scope>
    <source>
        <strain evidence="3 4">Sa2BVA9</strain>
    </source>
</reference>
<feature type="transmembrane region" description="Helical" evidence="1">
    <location>
        <begin position="58"/>
        <end position="78"/>
    </location>
</feature>
<evidence type="ECO:0000256" key="1">
    <source>
        <dbReference type="SAM" id="Phobius"/>
    </source>
</evidence>
<keyword evidence="1" id="KW-0472">Membrane</keyword>
<dbReference type="Pfam" id="PF14285">
    <property type="entry name" value="DUF4367"/>
    <property type="match status" value="1"/>
</dbReference>
<dbReference type="RefSeq" id="WP_191798521.1">
    <property type="nucleotide sequence ID" value="NZ_JACSQL010000001.1"/>
</dbReference>
<keyword evidence="4" id="KW-1185">Reference proteome</keyword>
<keyword evidence="1" id="KW-1133">Transmembrane helix</keyword>
<evidence type="ECO:0000313" key="3">
    <source>
        <dbReference type="EMBL" id="MBD7967330.1"/>
    </source>
</evidence>
<accession>A0ABR8SUZ2</accession>
<dbReference type="Proteomes" id="UP000608071">
    <property type="component" value="Unassembled WGS sequence"/>
</dbReference>
<proteinExistence type="predicted"/>
<dbReference type="EMBL" id="JACSQL010000001">
    <property type="protein sequence ID" value="MBD7967330.1"/>
    <property type="molecule type" value="Genomic_DNA"/>
</dbReference>